<protein>
    <submittedName>
        <fullName evidence="1">Uncharacterized protein</fullName>
    </submittedName>
</protein>
<keyword evidence="2" id="KW-1185">Reference proteome</keyword>
<reference evidence="1 2" key="3">
    <citation type="submission" date="2019-11" db="EMBL/GenBank/DDBJ databases">
        <title>A de novo genome assembly of a pear dwarfing rootstock.</title>
        <authorList>
            <person name="Wang F."/>
            <person name="Wang J."/>
            <person name="Li S."/>
            <person name="Zhang Y."/>
            <person name="Fang M."/>
            <person name="Ma L."/>
            <person name="Zhao Y."/>
            <person name="Jiang S."/>
        </authorList>
    </citation>
    <scope>NUCLEOTIDE SEQUENCE [LARGE SCALE GENOMIC DNA]</scope>
    <source>
        <strain evidence="1">S2</strain>
        <tissue evidence="1">Leaf</tissue>
    </source>
</reference>
<accession>A0A5N5H5K4</accession>
<gene>
    <name evidence="1" type="ORF">D8674_025040</name>
</gene>
<reference evidence="1 2" key="1">
    <citation type="submission" date="2019-09" db="EMBL/GenBank/DDBJ databases">
        <authorList>
            <person name="Ou C."/>
        </authorList>
    </citation>
    <scope>NUCLEOTIDE SEQUENCE [LARGE SCALE GENOMIC DNA]</scope>
    <source>
        <strain evidence="1">S2</strain>
        <tissue evidence="1">Leaf</tissue>
    </source>
</reference>
<sequence length="53" mass="5981">MVCQGASQTKFRALKHESGMAGRPTIIVRVIACFQPLQDCQAEYFRQLLKPIT</sequence>
<dbReference type="PANTHER" id="PTHR35281:SF2">
    <property type="entry name" value="BNAA02G34170D PROTEIN"/>
    <property type="match status" value="1"/>
</dbReference>
<evidence type="ECO:0000313" key="1">
    <source>
        <dbReference type="EMBL" id="KAB2622858.1"/>
    </source>
</evidence>
<dbReference type="OrthoDB" id="617505at2759"/>
<dbReference type="Proteomes" id="UP000327157">
    <property type="component" value="Chromosome 4"/>
</dbReference>
<organism evidence="1 2">
    <name type="scientific">Pyrus ussuriensis x Pyrus communis</name>
    <dbReference type="NCBI Taxonomy" id="2448454"/>
    <lineage>
        <taxon>Eukaryota</taxon>
        <taxon>Viridiplantae</taxon>
        <taxon>Streptophyta</taxon>
        <taxon>Embryophyta</taxon>
        <taxon>Tracheophyta</taxon>
        <taxon>Spermatophyta</taxon>
        <taxon>Magnoliopsida</taxon>
        <taxon>eudicotyledons</taxon>
        <taxon>Gunneridae</taxon>
        <taxon>Pentapetalae</taxon>
        <taxon>rosids</taxon>
        <taxon>fabids</taxon>
        <taxon>Rosales</taxon>
        <taxon>Rosaceae</taxon>
        <taxon>Amygdaloideae</taxon>
        <taxon>Maleae</taxon>
        <taxon>Pyrus</taxon>
    </lineage>
</organism>
<dbReference type="PANTHER" id="PTHR35281">
    <property type="entry name" value="BNAA02G34170D PROTEIN"/>
    <property type="match status" value="1"/>
</dbReference>
<reference evidence="2" key="2">
    <citation type="submission" date="2019-10" db="EMBL/GenBank/DDBJ databases">
        <title>A de novo genome assembly of a pear dwarfing rootstock.</title>
        <authorList>
            <person name="Wang F."/>
            <person name="Wang J."/>
            <person name="Li S."/>
            <person name="Zhang Y."/>
            <person name="Fang M."/>
            <person name="Ma L."/>
            <person name="Zhao Y."/>
            <person name="Jiang S."/>
        </authorList>
    </citation>
    <scope>NUCLEOTIDE SEQUENCE [LARGE SCALE GENOMIC DNA]</scope>
</reference>
<dbReference type="EMBL" id="SMOL01000231">
    <property type="protein sequence ID" value="KAB2622858.1"/>
    <property type="molecule type" value="Genomic_DNA"/>
</dbReference>
<name>A0A5N5H5K4_9ROSA</name>
<evidence type="ECO:0000313" key="2">
    <source>
        <dbReference type="Proteomes" id="UP000327157"/>
    </source>
</evidence>
<proteinExistence type="predicted"/>
<comment type="caution">
    <text evidence="1">The sequence shown here is derived from an EMBL/GenBank/DDBJ whole genome shotgun (WGS) entry which is preliminary data.</text>
</comment>
<dbReference type="AlphaFoldDB" id="A0A5N5H5K4"/>